<sequence length="74" mass="8061">MSLQGEVARDGDSRPVRKARSDKRRGRIEGHQEGIREATRQIALAMLNSELSPATVSKITGLSAQDMAQLQSQA</sequence>
<proteinExistence type="predicted"/>
<dbReference type="AlphaFoldDB" id="A0A4V1G875"/>
<evidence type="ECO:0000256" key="1">
    <source>
        <dbReference type="SAM" id="MobiDB-lite"/>
    </source>
</evidence>
<gene>
    <name evidence="2" type="ORF">FEM41_22210</name>
</gene>
<dbReference type="EMBL" id="CP040428">
    <property type="protein sequence ID" value="QCT22167.1"/>
    <property type="molecule type" value="Genomic_DNA"/>
</dbReference>
<accession>A0A4V1G875</accession>
<dbReference type="RefSeq" id="WP_138098540.1">
    <property type="nucleotide sequence ID" value="NZ_CP040428.1"/>
</dbReference>
<dbReference type="Proteomes" id="UP000302163">
    <property type="component" value="Chromosome"/>
</dbReference>
<evidence type="ECO:0000313" key="2">
    <source>
        <dbReference type="EMBL" id="QCT22167.1"/>
    </source>
</evidence>
<organism evidence="2 3">
    <name type="scientific">Jejubacter calystegiae</name>
    <dbReference type="NCBI Taxonomy" id="2579935"/>
    <lineage>
        <taxon>Bacteria</taxon>
        <taxon>Pseudomonadati</taxon>
        <taxon>Pseudomonadota</taxon>
        <taxon>Gammaproteobacteria</taxon>
        <taxon>Enterobacterales</taxon>
        <taxon>Enterobacteriaceae</taxon>
        <taxon>Jejubacter</taxon>
    </lineage>
</organism>
<reference evidence="2 3" key="1">
    <citation type="submission" date="2019-05" db="EMBL/GenBank/DDBJ databases">
        <title>Complete genome sequence of Izhakiella calystegiae KSNA2, an endophyte isolated from beach morning glory (Calystegia soldanella).</title>
        <authorList>
            <person name="Jiang L."/>
            <person name="Jeong J.C."/>
            <person name="Kim C.Y."/>
            <person name="Kim D.H."/>
            <person name="Kim S.W."/>
            <person name="Lee j."/>
        </authorList>
    </citation>
    <scope>NUCLEOTIDE SEQUENCE [LARGE SCALE GENOMIC DNA]</scope>
    <source>
        <strain evidence="2 3">KSNA2</strain>
    </source>
</reference>
<feature type="compositionally biased region" description="Basic residues" evidence="1">
    <location>
        <begin position="16"/>
        <end position="26"/>
    </location>
</feature>
<keyword evidence="3" id="KW-1185">Reference proteome</keyword>
<dbReference type="KEGG" id="izh:FEM41_22210"/>
<protein>
    <submittedName>
        <fullName evidence="2">Uncharacterized protein</fullName>
    </submittedName>
</protein>
<evidence type="ECO:0000313" key="3">
    <source>
        <dbReference type="Proteomes" id="UP000302163"/>
    </source>
</evidence>
<feature type="region of interest" description="Disordered" evidence="1">
    <location>
        <begin position="1"/>
        <end position="34"/>
    </location>
</feature>
<name>A0A4V1G875_9ENTR</name>